<proteinExistence type="predicted"/>
<feature type="domain" description="HTH cro/C1-type" evidence="4">
    <location>
        <begin position="97"/>
        <end position="137"/>
    </location>
</feature>
<dbReference type="PANTHER" id="PTHR40661:SF3">
    <property type="entry name" value="FELS-1 PROPHAGE TRANSCRIPTIONAL REGULATOR"/>
    <property type="match status" value="1"/>
</dbReference>
<gene>
    <name evidence="5" type="ORF">FOB26_11860</name>
</gene>
<dbReference type="SUPFAM" id="SSF51306">
    <property type="entry name" value="LexA/Signal peptidase"/>
    <property type="match status" value="1"/>
</dbReference>
<dbReference type="CDD" id="cd00093">
    <property type="entry name" value="HTH_XRE"/>
    <property type="match status" value="1"/>
</dbReference>
<dbReference type="InterPro" id="IPR010982">
    <property type="entry name" value="Lambda_DNA-bd_dom_sf"/>
</dbReference>
<sequence>MRAISSSRRRSARLILPPSETRCIKDSFQKGGPEPASFFGVINSANTERIKVKSGICKPGFCINAKNLARPEIIKTPLGQRLRDIRKTLGDQPREVFAKSLGISEKTLGNYERGDNEPDASVLLAYKEVYGVDVSWLLTGDGPMFSESAMSVPGADLVEIPLYDVQAAAGSGLIPKDDGQHNSVAFSRAFLRSIGAKPESCIMLEAKGESMLPTIPDGAFMIVDQSKSDIVDDQVFVFRVGPGIKVKRANWRMDGSLELRSDNEQNGYPKEVIDEDVADDLSVIGQVLSLLRRA</sequence>
<dbReference type="InterPro" id="IPR036286">
    <property type="entry name" value="LexA/Signal_pep-like_sf"/>
</dbReference>
<dbReference type="Pfam" id="PF01381">
    <property type="entry name" value="HTH_3"/>
    <property type="match status" value="1"/>
</dbReference>
<dbReference type="SMART" id="SM00530">
    <property type="entry name" value="HTH_XRE"/>
    <property type="match status" value="1"/>
</dbReference>
<evidence type="ECO:0000256" key="2">
    <source>
        <dbReference type="ARBA" id="ARBA00023125"/>
    </source>
</evidence>
<keyword evidence="3" id="KW-0804">Transcription</keyword>
<dbReference type="SUPFAM" id="SSF47413">
    <property type="entry name" value="lambda repressor-like DNA-binding domains"/>
    <property type="match status" value="1"/>
</dbReference>
<dbReference type="InterPro" id="IPR001387">
    <property type="entry name" value="Cro/C1-type_HTH"/>
</dbReference>
<comment type="caution">
    <text evidence="5">The sequence shown here is derived from an EMBL/GenBank/DDBJ whole genome shotgun (WGS) entry which is preliminary data.</text>
</comment>
<dbReference type="InterPro" id="IPR015927">
    <property type="entry name" value="Peptidase_S24_S26A/B/C"/>
</dbReference>
<protein>
    <submittedName>
        <fullName evidence="5">Helix-turn-helix transcriptional regulator</fullName>
    </submittedName>
</protein>
<dbReference type="CDD" id="cd06529">
    <property type="entry name" value="S24_LexA-like"/>
    <property type="match status" value="1"/>
</dbReference>
<accession>A0AA44EJI6</accession>
<dbReference type="Pfam" id="PF00717">
    <property type="entry name" value="Peptidase_S24"/>
    <property type="match status" value="1"/>
</dbReference>
<keyword evidence="1" id="KW-0805">Transcription regulation</keyword>
<evidence type="ECO:0000259" key="4">
    <source>
        <dbReference type="PROSITE" id="PS50943"/>
    </source>
</evidence>
<reference evidence="5" key="1">
    <citation type="submission" date="2019-07" db="EMBL/GenBank/DDBJ databases">
        <title>FDA dAtabase for Regulatory Grade micrObial Sequences (FDA-ARGOS): Supporting development and validation of Infectious Disease Dx tests.</title>
        <authorList>
            <person name="Bachman M."/>
            <person name="Young C."/>
            <person name="Tallon L."/>
            <person name="Sadzewicz L."/>
            <person name="Vavikolanu K."/>
            <person name="Mehta A."/>
            <person name="Aluvathingal J."/>
            <person name="Nadendla S."/>
            <person name="Nandy P."/>
            <person name="Geyer C."/>
            <person name="Yan Y."/>
            <person name="Sichtig H."/>
        </authorList>
    </citation>
    <scope>NUCLEOTIDE SEQUENCE</scope>
    <source>
        <strain evidence="5">FDAARGOS_618</strain>
    </source>
</reference>
<dbReference type="AlphaFoldDB" id="A0AA44EJI6"/>
<dbReference type="PANTHER" id="PTHR40661">
    <property type="match status" value="1"/>
</dbReference>
<organism evidence="5 6">
    <name type="scientific">Agrobacterium pusense</name>
    <dbReference type="NCBI Taxonomy" id="648995"/>
    <lineage>
        <taxon>Bacteria</taxon>
        <taxon>Pseudomonadati</taxon>
        <taxon>Pseudomonadota</taxon>
        <taxon>Alphaproteobacteria</taxon>
        <taxon>Hyphomicrobiales</taxon>
        <taxon>Rhizobiaceae</taxon>
        <taxon>Rhizobium/Agrobacterium group</taxon>
        <taxon>Agrobacterium</taxon>
    </lineage>
</organism>
<dbReference type="EMBL" id="JABRWM010000006">
    <property type="protein sequence ID" value="NRF19755.1"/>
    <property type="molecule type" value="Genomic_DNA"/>
</dbReference>
<dbReference type="GO" id="GO:0003677">
    <property type="term" value="F:DNA binding"/>
    <property type="evidence" value="ECO:0007669"/>
    <property type="project" value="UniProtKB-KW"/>
</dbReference>
<dbReference type="PROSITE" id="PS50943">
    <property type="entry name" value="HTH_CROC1"/>
    <property type="match status" value="1"/>
</dbReference>
<keyword evidence="6" id="KW-1185">Reference proteome</keyword>
<dbReference type="Gene3D" id="2.10.109.10">
    <property type="entry name" value="Umud Fragment, subunit A"/>
    <property type="match status" value="1"/>
</dbReference>
<dbReference type="InterPro" id="IPR039418">
    <property type="entry name" value="LexA-like"/>
</dbReference>
<dbReference type="Proteomes" id="UP001155820">
    <property type="component" value="Unassembled WGS sequence"/>
</dbReference>
<name>A0AA44EJI6_9HYPH</name>
<dbReference type="Gene3D" id="1.10.260.40">
    <property type="entry name" value="lambda repressor-like DNA-binding domains"/>
    <property type="match status" value="1"/>
</dbReference>
<evidence type="ECO:0000256" key="1">
    <source>
        <dbReference type="ARBA" id="ARBA00023015"/>
    </source>
</evidence>
<evidence type="ECO:0000313" key="6">
    <source>
        <dbReference type="Proteomes" id="UP001155820"/>
    </source>
</evidence>
<keyword evidence="2" id="KW-0238">DNA-binding</keyword>
<evidence type="ECO:0000256" key="3">
    <source>
        <dbReference type="ARBA" id="ARBA00023163"/>
    </source>
</evidence>
<evidence type="ECO:0000313" key="5">
    <source>
        <dbReference type="EMBL" id="NRF19755.1"/>
    </source>
</evidence>